<feature type="domain" description="HTH cro/C1-type" evidence="1">
    <location>
        <begin position="20"/>
        <end position="76"/>
    </location>
</feature>
<proteinExistence type="predicted"/>
<dbReference type="SUPFAM" id="SSF47413">
    <property type="entry name" value="lambda repressor-like DNA-binding domains"/>
    <property type="match status" value="1"/>
</dbReference>
<protein>
    <submittedName>
        <fullName evidence="2">XRE family transcriptional regulator</fullName>
    </submittedName>
</protein>
<evidence type="ECO:0000313" key="3">
    <source>
        <dbReference type="Proteomes" id="UP000316208"/>
    </source>
</evidence>
<dbReference type="Pfam" id="PF13443">
    <property type="entry name" value="HTH_26"/>
    <property type="match status" value="1"/>
</dbReference>
<dbReference type="Gene3D" id="1.10.260.40">
    <property type="entry name" value="lambda repressor-like DNA-binding domains"/>
    <property type="match status" value="1"/>
</dbReference>
<organism evidence="2 3">
    <name type="scientific">Paenibacillus popilliae</name>
    <name type="common">Bacillus popilliae</name>
    <dbReference type="NCBI Taxonomy" id="78057"/>
    <lineage>
        <taxon>Bacteria</taxon>
        <taxon>Bacillati</taxon>
        <taxon>Bacillota</taxon>
        <taxon>Bacilli</taxon>
        <taxon>Bacillales</taxon>
        <taxon>Paenibacillaceae</taxon>
        <taxon>Paenibacillus</taxon>
    </lineage>
</organism>
<dbReference type="InterPro" id="IPR001387">
    <property type="entry name" value="Cro/C1-type_HTH"/>
</dbReference>
<reference evidence="2 3" key="1">
    <citation type="submission" date="2018-03" db="EMBL/GenBank/DDBJ databases">
        <title>Aerobic endospore-forming bacteria genome sequencing and assembly.</title>
        <authorList>
            <person name="Cavalcante D.A."/>
            <person name="Driks A."/>
            <person name="Putonti C."/>
            <person name="De-Souza M.T."/>
        </authorList>
    </citation>
    <scope>NUCLEOTIDE SEQUENCE [LARGE SCALE GENOMIC DNA]</scope>
    <source>
        <strain evidence="2 3">SDF0028</strain>
    </source>
</reference>
<name>A0ABY3AQ28_PAEPP</name>
<dbReference type="EMBL" id="SADY01000003">
    <property type="protein sequence ID" value="TQR44894.1"/>
    <property type="molecule type" value="Genomic_DNA"/>
</dbReference>
<comment type="caution">
    <text evidence="2">The sequence shown here is derived from an EMBL/GenBank/DDBJ whole genome shotgun (WGS) entry which is preliminary data.</text>
</comment>
<dbReference type="InterPro" id="IPR010982">
    <property type="entry name" value="Lambda_DNA-bd_dom_sf"/>
</dbReference>
<dbReference type="Proteomes" id="UP000316208">
    <property type="component" value="Unassembled WGS sequence"/>
</dbReference>
<evidence type="ECO:0000259" key="1">
    <source>
        <dbReference type="PROSITE" id="PS50943"/>
    </source>
</evidence>
<dbReference type="PROSITE" id="PS50943">
    <property type="entry name" value="HTH_CROC1"/>
    <property type="match status" value="1"/>
</dbReference>
<keyword evidence="3" id="KW-1185">Reference proteome</keyword>
<dbReference type="SMART" id="SM00530">
    <property type="entry name" value="HTH_XRE"/>
    <property type="match status" value="1"/>
</dbReference>
<accession>A0ABY3AQ28</accession>
<evidence type="ECO:0000313" key="2">
    <source>
        <dbReference type="EMBL" id="TQR44894.1"/>
    </source>
</evidence>
<dbReference type="CDD" id="cd00093">
    <property type="entry name" value="HTH_XRE"/>
    <property type="match status" value="1"/>
</dbReference>
<sequence length="84" mass="9850">MITCKSKEESIVERIIVCNLKQLLEERGLEQKQLSEMTKIREATISEMVRNKNKMFPRHVLEKIANALDIDDISKIITFKQNMD</sequence>
<gene>
    <name evidence="2" type="ORF">C7Y44_11260</name>
</gene>